<dbReference type="EMBL" id="CAJPDT010000054">
    <property type="protein sequence ID" value="CAF9929734.1"/>
    <property type="molecule type" value="Genomic_DNA"/>
</dbReference>
<evidence type="ECO:0000313" key="2">
    <source>
        <dbReference type="EMBL" id="CAF9929734.1"/>
    </source>
</evidence>
<accession>A0A8H3FSC2</accession>
<evidence type="ECO:0000313" key="3">
    <source>
        <dbReference type="Proteomes" id="UP000664534"/>
    </source>
</evidence>
<comment type="caution">
    <text evidence="2">The sequence shown here is derived from an EMBL/GenBank/DDBJ whole genome shotgun (WGS) entry which is preliminary data.</text>
</comment>
<sequence length="400" mass="43158">MARMRLSEYLLCLFGVFRLAAPQITQAPTTTIIISNDLKTTDVPTPSDASMVLYPNTTQTLPAVGIYIALGPDLQKLLNNTVTRECADIRNPDCLDSISYLYDLDGSNALSRRFVSLYAAKAIFRSVVVFIIAFLTAQWYGRSAEHGNGVPHQLHIDDGNLRDIESIPDADVLALATASTDPSPVLIVLTPTPSNPIPFPTVTSSPSSSLADQSVSQCADSALPTESLSSCYNASDIITVRGQDGICTVPAEDEATLNQLLNAMGTCPTLQPDTVPRKILKKRQLTDIITCLLGQAQYVVEALALDQPLNQLLGLALAVKMLSPPAKFAESGYDETFTDFAIWSGNELPEIIQADLLPDQILGATMFTWTIGMAKHANVPLQGPSITLPALVRMVDVQRL</sequence>
<feature type="chain" id="PRO_5034836279" evidence="1">
    <location>
        <begin position="23"/>
        <end position="400"/>
    </location>
</feature>
<protein>
    <submittedName>
        <fullName evidence="2">Uncharacterized protein</fullName>
    </submittedName>
</protein>
<evidence type="ECO:0000256" key="1">
    <source>
        <dbReference type="SAM" id="SignalP"/>
    </source>
</evidence>
<gene>
    <name evidence="2" type="ORF">IMSHALPRED_007994</name>
</gene>
<organism evidence="2 3">
    <name type="scientific">Imshaugia aleurites</name>
    <dbReference type="NCBI Taxonomy" id="172621"/>
    <lineage>
        <taxon>Eukaryota</taxon>
        <taxon>Fungi</taxon>
        <taxon>Dikarya</taxon>
        <taxon>Ascomycota</taxon>
        <taxon>Pezizomycotina</taxon>
        <taxon>Lecanoromycetes</taxon>
        <taxon>OSLEUM clade</taxon>
        <taxon>Lecanoromycetidae</taxon>
        <taxon>Lecanorales</taxon>
        <taxon>Lecanorineae</taxon>
        <taxon>Parmeliaceae</taxon>
        <taxon>Imshaugia</taxon>
    </lineage>
</organism>
<feature type="signal peptide" evidence="1">
    <location>
        <begin position="1"/>
        <end position="22"/>
    </location>
</feature>
<keyword evidence="3" id="KW-1185">Reference proteome</keyword>
<dbReference type="Proteomes" id="UP000664534">
    <property type="component" value="Unassembled WGS sequence"/>
</dbReference>
<proteinExistence type="predicted"/>
<name>A0A8H3FSC2_9LECA</name>
<dbReference type="AlphaFoldDB" id="A0A8H3FSC2"/>
<reference evidence="2" key="1">
    <citation type="submission" date="2021-03" db="EMBL/GenBank/DDBJ databases">
        <authorList>
            <person name="Tagirdzhanova G."/>
        </authorList>
    </citation>
    <scope>NUCLEOTIDE SEQUENCE</scope>
</reference>
<keyword evidence="1" id="KW-0732">Signal</keyword>